<dbReference type="FunFam" id="2.60.120.260:FF:000010">
    <property type="entry name" value="Laminin subunit beta 1"/>
    <property type="match status" value="1"/>
</dbReference>
<dbReference type="InterPro" id="IPR008211">
    <property type="entry name" value="Laminin_N"/>
</dbReference>
<dbReference type="STRING" id="55544.A0A4D9EM39"/>
<dbReference type="PROSITE" id="PS51116">
    <property type="entry name" value="LAMININ_IVB"/>
    <property type="match status" value="1"/>
</dbReference>
<reference evidence="30 31" key="1">
    <citation type="submission" date="2019-04" db="EMBL/GenBank/DDBJ databases">
        <title>Draft genome of the big-headed turtle Platysternon megacephalum.</title>
        <authorList>
            <person name="Gong S."/>
        </authorList>
    </citation>
    <scope>NUCLEOTIDE SEQUENCE [LARGE SCALE GENOMIC DNA]</scope>
    <source>
        <strain evidence="30">DO16091913</strain>
        <tissue evidence="30">Muscle</tissue>
    </source>
</reference>
<dbReference type="FunFam" id="2.10.25.10:FF:000333">
    <property type="entry name" value="netrin-4 isoform X2"/>
    <property type="match status" value="1"/>
</dbReference>
<evidence type="ECO:0000256" key="23">
    <source>
        <dbReference type="ARBA" id="ARBA00081237"/>
    </source>
</evidence>
<dbReference type="FunFam" id="2.10.25.10:FF:000011">
    <property type="entry name" value="Cadherin EGF LAG seven-pass G-type receptor"/>
    <property type="match status" value="1"/>
</dbReference>
<dbReference type="PRINTS" id="PR00011">
    <property type="entry name" value="EGFLAMININ"/>
</dbReference>
<dbReference type="GO" id="GO:0016301">
    <property type="term" value="F:kinase activity"/>
    <property type="evidence" value="ECO:0007669"/>
    <property type="project" value="UniProtKB-KW"/>
</dbReference>
<dbReference type="PANTHER" id="PTHR10574:SF36">
    <property type="entry name" value="LAMININ SUBUNIT BETA-2"/>
    <property type="match status" value="1"/>
</dbReference>
<name>A0A4D9EM39_9SAUR</name>
<evidence type="ECO:0000256" key="12">
    <source>
        <dbReference type="ARBA" id="ARBA00023180"/>
    </source>
</evidence>
<evidence type="ECO:0000313" key="30">
    <source>
        <dbReference type="EMBL" id="TFK11579.1"/>
    </source>
</evidence>
<dbReference type="GO" id="GO:0007411">
    <property type="term" value="P:axon guidance"/>
    <property type="evidence" value="ECO:0007669"/>
    <property type="project" value="TreeGrafter"/>
</dbReference>
<dbReference type="FunFam" id="2.10.25.10:FF:000209">
    <property type="entry name" value="Laminin subunit alpha 5"/>
    <property type="match status" value="1"/>
</dbReference>
<dbReference type="Proteomes" id="UP000297703">
    <property type="component" value="Unassembled WGS sequence"/>
</dbReference>
<comment type="caution">
    <text evidence="24">Lacks conserved residue(s) required for the propagation of feature annotation.</text>
</comment>
<dbReference type="FunFam" id="2.10.25.10:FF:000084">
    <property type="entry name" value="Laminin subunit alpha 3"/>
    <property type="match status" value="1"/>
</dbReference>
<comment type="caution">
    <text evidence="30">The sequence shown here is derived from an EMBL/GenBank/DDBJ whole genome shotgun (WGS) entry which is preliminary data.</text>
</comment>
<evidence type="ECO:0000256" key="6">
    <source>
        <dbReference type="ARBA" id="ARBA00022729"/>
    </source>
</evidence>
<dbReference type="Pfam" id="PF23219">
    <property type="entry name" value="LAMB1"/>
    <property type="match status" value="1"/>
</dbReference>
<feature type="disulfide bond" evidence="24">
    <location>
        <begin position="1073"/>
        <end position="1090"/>
    </location>
</feature>
<evidence type="ECO:0000256" key="11">
    <source>
        <dbReference type="ARBA" id="ARBA00023157"/>
    </source>
</evidence>
<sequence>MRLWGWLLAVLGGALCQHPEPPHGCSMGSCHPVTGDLLVGRAERLKASSTCGLQGPQPYCIVSHLQEEKQCFVCDSRRPSSPLANPVSPHIENAVPPFLPHRRKAWWQSENGVEHVSIRLDLEAEFHFTHLIMTFKTFRPAAMLVERSADFGRSWQVYRYFAYDCASAFPSAAPAPLRRVDDVICESRYSDIEPSSQGEVIYRVLDPAIPIRDPYSPAIQDLLRVTNLRVNLTRLHTLGDNLLDSRREIQEKYYYALYELVLRGSCSCYGHAAECAPAPGAQANVEGMVHGRCACKHNTQGLNCERCDSFYNDLPWRPAEGRSTNACRRCDCNQHSRRCHFDMAVYLATGNTSGGVCDECQHNTMGRSCQLCKPFYYRDPGRDLRDPRACRACDCDPAGALDGGICDAHDDPALGLLAGQCRCKAHTRGPRCDKCQPGFFGLSGDNPQGCQRCQCHPQGTVSDGTQCDPVSGNCFCKRLVTGQSCDQCLPEHWALSHDLLGCRSCDCDVGGAHNSQCAGETGQCHCRSHMGGRTCSRVEPGFYLARLDHRTYEAEEARLRQGAVVERAQPTGRPATWTGAGFAHVPEGGAVEFLVSDVPASMEYDVVIRYEPQLPEPWEEVKLWVLRPGAIPTGSPCGNTIPADDRLATALPPRARYVLLPQPVCLERGVSYTLRLELTRYTSRQAVPGASVLLDSLVLVPRYSSMEMFIAGDAGAMGRREAFERYRCDQHAWAVGKAPASEVCTSLLTSMSAIIHGGALPCLCDPQGSLSSECEPNGGQCQCKASVMGRRCHHCSPGTFGFGPSGCRACQCNSDGALSSFCDSFSGQCPCRPGAFGPRCDRCQPGSWGFPHCQPCQCNGHSEECDPRTGSCLHCLDHTDGDRCQRCAAGHYGNPTLASGERCRPCPCPDGPSGARGAASPSSPHCGVPGADPGVPAGLRCEECAPGYYGNPSQAGGRCQPCQCNGNIDLLDAGACERRSGRCLRCLHHTEGAHCQHCQAGYYGDATRHSCRRCSCNVLGTERSECSAQDECQCDRRSGQCQCLPSVQGQSCDRCTPNFWNLASGKGCEPCACHPQHSLGPACNQFTGQCPCQPGFGGRTCADCQEEHWGEPSLQCRACDCDPRGVESSQCHRATGHCSCRQGVSGVRCDQCARGFSGAFPDCQPCHQCFGDWDRVVQGLAARTRDLALRAKRIQQTGVAGAFERNFRQLEEKLGTARAIVDARNATAAAVTQLLRTMEELRQHIGEATETLTQLEGELTAAQDENYNARRTLGTLDRGARGLNLTLHDLARQLHLLKNSNFLGAYDSIRQSHALSRAAEHDANASSLAVPSAVSDSAATRRRSEQLMARRRDDFNRQSAANRRVLSELVTRAETLQLREINEKVCGAPGDAPCASSPCGGAGCRDEDGRRHCGGLNCQGAVATASSARERARHAQAELHQAMGEVDELFHKVAEARGKADSARLRAQAALDKANETRARVERSNMALCELIRQIKSFLSQEGADPDSIEVVAGRVLALSIPASPDQIRHLAEEIKERVSSLANVDAILEQTAGDVRRAEQLLQDARRARSRAESVKNAAEVGRRALEDARRAQSAAESAIRSASNDIRHTESALSTIQLQAASTERQLQGAMEQVGRLDSQLGALKMKRANNSLVATRAKDTASAAHARAGEVKQLAEGRLEAGYQAVQELVQSQARGALQARHRAERLRDEAKALLRDAQGKLQRLTALEGSYQENERVLEEKAAQLDGLEAKVKDIVGAINQQIQIYNTCQ</sequence>
<dbReference type="FunFam" id="2.10.25.10:FF:000101">
    <property type="entry name" value="Laminin subunit beta 1"/>
    <property type="match status" value="1"/>
</dbReference>
<dbReference type="FunFam" id="2.170.300.10:FF:000001">
    <property type="entry name" value="Laminin subunit beta-1"/>
    <property type="match status" value="1"/>
</dbReference>
<evidence type="ECO:0000256" key="14">
    <source>
        <dbReference type="ARBA" id="ARBA00065009"/>
    </source>
</evidence>
<feature type="coiled-coil region" evidence="25">
    <location>
        <begin position="1425"/>
        <end position="1484"/>
    </location>
</feature>
<dbReference type="PROSITE" id="PS01248">
    <property type="entry name" value="EGF_LAM_1"/>
    <property type="match status" value="5"/>
</dbReference>
<feature type="coiled-coil region" evidence="25">
    <location>
        <begin position="1231"/>
        <end position="1272"/>
    </location>
</feature>
<keyword evidence="10 25" id="KW-0175">Coiled coil</keyword>
<keyword evidence="3" id="KW-0964">Secreted</keyword>
<dbReference type="FunFam" id="2.170.300.10:FF:000004">
    <property type="entry name" value="Laminin subunit beta 1"/>
    <property type="match status" value="1"/>
</dbReference>
<feature type="disulfide bond" evidence="24">
    <location>
        <begin position="488"/>
        <end position="502"/>
    </location>
</feature>
<evidence type="ECO:0000256" key="21">
    <source>
        <dbReference type="ARBA" id="ARBA00080199"/>
    </source>
</evidence>
<evidence type="ECO:0000259" key="27">
    <source>
        <dbReference type="PROSITE" id="PS50027"/>
    </source>
</evidence>
<accession>A0A4D9EM39</accession>
<feature type="disulfide bond" evidence="24">
    <location>
        <begin position="810"/>
        <end position="822"/>
    </location>
</feature>
<dbReference type="PANTHER" id="PTHR10574">
    <property type="entry name" value="NETRIN/LAMININ-RELATED"/>
    <property type="match status" value="1"/>
</dbReference>
<evidence type="ECO:0000256" key="3">
    <source>
        <dbReference type="ARBA" id="ARBA00022525"/>
    </source>
</evidence>
<feature type="disulfide bond" evidence="24">
    <location>
        <begin position="831"/>
        <end position="840"/>
    </location>
</feature>
<keyword evidence="31" id="KW-1185">Reference proteome</keyword>
<feature type="disulfide bond" evidence="24">
    <location>
        <begin position="1071"/>
        <end position="1083"/>
    </location>
</feature>
<evidence type="ECO:0000313" key="31">
    <source>
        <dbReference type="Proteomes" id="UP000297703"/>
    </source>
</evidence>
<dbReference type="SMART" id="SM00180">
    <property type="entry name" value="EGF_Lam"/>
    <property type="match status" value="13"/>
</dbReference>
<keyword evidence="30" id="KW-0808">Transferase</keyword>
<keyword evidence="9" id="KW-0130">Cell adhesion</keyword>
<keyword evidence="30" id="KW-0418">Kinase</keyword>
<feature type="disulfide bond" evidence="24">
    <location>
        <begin position="986"/>
        <end position="995"/>
    </location>
</feature>
<dbReference type="Pfam" id="PF00053">
    <property type="entry name" value="EGF_laminin"/>
    <property type="match status" value="10"/>
</dbReference>
<dbReference type="FunFam" id="2.10.25.10:FF:000135">
    <property type="entry name" value="Laminin subunit beta 4"/>
    <property type="match status" value="2"/>
</dbReference>
<keyword evidence="13 24" id="KW-0424">Laminin EGF-like domain</keyword>
<evidence type="ECO:0000256" key="1">
    <source>
        <dbReference type="ARBA" id="ARBA00002418"/>
    </source>
</evidence>
<feature type="disulfide bond" evidence="24">
    <location>
        <begin position="1119"/>
        <end position="1131"/>
    </location>
</feature>
<reference evidence="30 31" key="2">
    <citation type="submission" date="2019-04" db="EMBL/GenBank/DDBJ databases">
        <title>The genome sequence of big-headed turtle.</title>
        <authorList>
            <person name="Gong S."/>
        </authorList>
    </citation>
    <scope>NUCLEOTIDE SEQUENCE [LARGE SCALE GENOMIC DNA]</scope>
    <source>
        <strain evidence="30">DO16091913</strain>
        <tissue evidence="30">Muscle</tissue>
    </source>
</reference>
<evidence type="ECO:0000259" key="29">
    <source>
        <dbReference type="PROSITE" id="PS51117"/>
    </source>
</evidence>
<evidence type="ECO:0000256" key="17">
    <source>
        <dbReference type="ARBA" id="ARBA00076137"/>
    </source>
</evidence>
<dbReference type="SMART" id="SM00136">
    <property type="entry name" value="LamNT"/>
    <property type="match status" value="1"/>
</dbReference>
<keyword evidence="12" id="KW-0325">Glycoprotein</keyword>
<feature type="disulfide bond" evidence="24">
    <location>
        <begin position="295"/>
        <end position="304"/>
    </location>
</feature>
<dbReference type="Pfam" id="PF00055">
    <property type="entry name" value="Laminin_N"/>
    <property type="match status" value="1"/>
</dbReference>
<feature type="domain" description="Laminin EGF-like" evidence="27">
    <location>
        <begin position="1119"/>
        <end position="1165"/>
    </location>
</feature>
<evidence type="ECO:0000256" key="4">
    <source>
        <dbReference type="ARBA" id="ARBA00022530"/>
    </source>
</evidence>
<keyword evidence="5" id="KW-0597">Phosphoprotein</keyword>
<evidence type="ECO:0000256" key="13">
    <source>
        <dbReference type="ARBA" id="ARBA00023292"/>
    </source>
</evidence>
<dbReference type="GO" id="GO:0005608">
    <property type="term" value="C:laminin-3 complex"/>
    <property type="evidence" value="ECO:0007669"/>
    <property type="project" value="UniProtKB-ARBA"/>
</dbReference>
<comment type="subcellular location">
    <subcellularLocation>
        <location evidence="2">Secreted</location>
        <location evidence="2">Extracellular space</location>
        <location evidence="2">Extracellular matrix</location>
        <location evidence="2">Basement membrane</location>
    </subcellularLocation>
</comment>
<dbReference type="Gene3D" id="2.60.120.260">
    <property type="entry name" value="Galactose-binding domain-like"/>
    <property type="match status" value="1"/>
</dbReference>
<dbReference type="GO" id="GO:0070831">
    <property type="term" value="P:basement membrane assembly"/>
    <property type="evidence" value="ECO:0007669"/>
    <property type="project" value="TreeGrafter"/>
</dbReference>
<dbReference type="InterPro" id="IPR000742">
    <property type="entry name" value="EGF"/>
</dbReference>
<feature type="coiled-coil region" evidence="25">
    <location>
        <begin position="1549"/>
        <end position="1635"/>
    </location>
</feature>
<dbReference type="Gene3D" id="2.10.25.10">
    <property type="entry name" value="Laminin"/>
    <property type="match status" value="11"/>
</dbReference>
<feature type="domain" description="Laminin EGF-like" evidence="27">
    <location>
        <begin position="962"/>
        <end position="1013"/>
    </location>
</feature>
<feature type="disulfide bond" evidence="24">
    <location>
        <begin position="764"/>
        <end position="781"/>
    </location>
</feature>
<dbReference type="FunFam" id="2.10.25.10:FF:000130">
    <property type="entry name" value="Laminin subunit beta 1"/>
    <property type="match status" value="1"/>
</dbReference>
<dbReference type="InterPro" id="IPR050440">
    <property type="entry name" value="Laminin/Netrin_ECM"/>
</dbReference>
<feature type="disulfide bond" evidence="24">
    <location>
        <begin position="1092"/>
        <end position="1101"/>
    </location>
</feature>
<feature type="disulfide bond" evidence="24">
    <location>
        <begin position="1043"/>
        <end position="1052"/>
    </location>
</feature>
<feature type="domain" description="Laminin N-terminal" evidence="29">
    <location>
        <begin position="26"/>
        <end position="265"/>
    </location>
</feature>
<dbReference type="InterPro" id="IPR002049">
    <property type="entry name" value="LE_dom"/>
</dbReference>
<dbReference type="GO" id="GO:0009887">
    <property type="term" value="P:animal organ morphogenesis"/>
    <property type="evidence" value="ECO:0007669"/>
    <property type="project" value="TreeGrafter"/>
</dbReference>
<feature type="domain" description="Laminin EGF-like" evidence="27">
    <location>
        <begin position="1014"/>
        <end position="1070"/>
    </location>
</feature>
<dbReference type="PROSITE" id="PS50027">
    <property type="entry name" value="EGF_LAM_2"/>
    <property type="match status" value="10"/>
</dbReference>
<evidence type="ECO:0000256" key="25">
    <source>
        <dbReference type="SAM" id="Coils"/>
    </source>
</evidence>
<dbReference type="SMART" id="SM00181">
    <property type="entry name" value="EGF"/>
    <property type="match status" value="7"/>
</dbReference>
<feature type="domain" description="Laminin EGF-like" evidence="27">
    <location>
        <begin position="856"/>
        <end position="905"/>
    </location>
</feature>
<keyword evidence="11 24" id="KW-1015">Disulfide bond</keyword>
<evidence type="ECO:0000256" key="8">
    <source>
        <dbReference type="ARBA" id="ARBA00022869"/>
    </source>
</evidence>
<feature type="chain" id="PRO_5020038810" description="Laminin subunit beta-2" evidence="26">
    <location>
        <begin position="17"/>
        <end position="1774"/>
    </location>
</feature>
<feature type="domain" description="Laminin EGF-like" evidence="27">
    <location>
        <begin position="266"/>
        <end position="329"/>
    </location>
</feature>
<feature type="disulfide bond" evidence="24">
    <location>
        <begin position="812"/>
        <end position="829"/>
    </location>
</feature>
<protein>
    <recommendedName>
        <fullName evidence="15">Laminin subunit beta-2</fullName>
    </recommendedName>
    <alternativeName>
        <fullName evidence="18">Laminin-11 subunit beta</fullName>
    </alternativeName>
    <alternativeName>
        <fullName evidence="19">Laminin-14 subunit beta</fullName>
    </alternativeName>
    <alternativeName>
        <fullName evidence="23">Laminin-15 subunit beta</fullName>
    </alternativeName>
    <alternativeName>
        <fullName evidence="22">Laminin-3 subunit beta</fullName>
    </alternativeName>
    <alternativeName>
        <fullName evidence="21">Laminin-4 subunit beta</fullName>
    </alternativeName>
    <alternativeName>
        <fullName evidence="17">Laminin-7 subunit beta</fullName>
    </alternativeName>
    <alternativeName>
        <fullName evidence="20">Laminin-9 subunit beta</fullName>
    </alternativeName>
    <alternativeName>
        <fullName evidence="16">S-laminin subunit beta</fullName>
    </alternativeName>
</protein>
<feature type="disulfide bond" evidence="24">
    <location>
        <begin position="476"/>
        <end position="485"/>
    </location>
</feature>
<evidence type="ECO:0000256" key="19">
    <source>
        <dbReference type="ARBA" id="ARBA00079356"/>
    </source>
</evidence>
<feature type="domain" description="Laminin EGF-like" evidence="27">
    <location>
        <begin position="393"/>
        <end position="452"/>
    </location>
</feature>
<comment type="function">
    <text evidence="1">Binding to cells via a high affinity receptor, laminin is thought to mediate the attachment, migration and organization of cells into tissues during embryonic development by interacting with other extracellular matrix components.</text>
</comment>
<evidence type="ECO:0000256" key="20">
    <source>
        <dbReference type="ARBA" id="ARBA00080055"/>
    </source>
</evidence>
<evidence type="ECO:0000256" key="22">
    <source>
        <dbReference type="ARBA" id="ARBA00080856"/>
    </source>
</evidence>
<feature type="disulfide bond" evidence="24">
    <location>
        <begin position="1121"/>
        <end position="1138"/>
    </location>
</feature>
<dbReference type="Gene3D" id="2.170.300.10">
    <property type="entry name" value="Tie2 ligand-binding domain superfamily"/>
    <property type="match status" value="1"/>
</dbReference>
<dbReference type="EMBL" id="QXTE01000030">
    <property type="protein sequence ID" value="TFK11579.1"/>
    <property type="molecule type" value="Genomic_DNA"/>
</dbReference>
<evidence type="ECO:0000256" key="24">
    <source>
        <dbReference type="PROSITE-ProRule" id="PRU00460"/>
    </source>
</evidence>
<feature type="domain" description="Laminin IV type B" evidence="28">
    <location>
        <begin position="544"/>
        <end position="756"/>
    </location>
</feature>
<dbReference type="PROSITE" id="PS51117">
    <property type="entry name" value="LAMININ_NTER"/>
    <property type="match status" value="1"/>
</dbReference>
<feature type="domain" description="Laminin EGF-like" evidence="27">
    <location>
        <begin position="810"/>
        <end position="855"/>
    </location>
</feature>
<comment type="subunit">
    <text evidence="14">Laminin is a complex glycoprotein, consisting of three different polypeptide chains (alpha, beta, gamma), which are bound to each other by disulfide bonds into a cross-shaped molecule comprising one long and three short arms with globules at each end. Beta-2 is a subunit of laminin-3 (laminin-121 or S-laminin), laminin-4 (laminin-221 or S-merosin), laminin-7 (laminin-321 or KS-laminin), laminin-9 (laminin-421), laminin-11 (laminin-521), laminin-14 (laminin-423) and laminin-15 (laminin-523).</text>
</comment>
<dbReference type="GO" id="GO:0016477">
    <property type="term" value="P:cell migration"/>
    <property type="evidence" value="ECO:0007669"/>
    <property type="project" value="TreeGrafter"/>
</dbReference>
<feature type="disulfide bond" evidence="24">
    <location>
        <begin position="783"/>
        <end position="792"/>
    </location>
</feature>
<dbReference type="OrthoDB" id="5985440at2759"/>
<gene>
    <name evidence="30" type="ORF">DR999_PMT05165</name>
</gene>
<dbReference type="InterPro" id="IPR013015">
    <property type="entry name" value="Laminin_IV_B"/>
</dbReference>
<dbReference type="InterPro" id="IPR056863">
    <property type="entry name" value="LMN_ATRN_NET-like_EGF"/>
</dbReference>
<keyword evidence="6 26" id="KW-0732">Signal</keyword>
<feature type="domain" description="Laminin EGF-like" evidence="27">
    <location>
        <begin position="762"/>
        <end position="809"/>
    </location>
</feature>
<keyword evidence="8" id="KW-0084">Basement membrane</keyword>
<dbReference type="GO" id="GO:0009888">
    <property type="term" value="P:tissue development"/>
    <property type="evidence" value="ECO:0007669"/>
    <property type="project" value="TreeGrafter"/>
</dbReference>
<dbReference type="FunFam" id="2.10.25.10:FF:000065">
    <property type="entry name" value="Laminin subunit beta 1"/>
    <property type="match status" value="1"/>
</dbReference>
<feature type="disulfide bond" evidence="24">
    <location>
        <begin position="423"/>
        <end position="432"/>
    </location>
</feature>
<feature type="domain" description="Laminin EGF-like" evidence="27">
    <location>
        <begin position="453"/>
        <end position="504"/>
    </location>
</feature>
<evidence type="ECO:0000256" key="26">
    <source>
        <dbReference type="SAM" id="SignalP"/>
    </source>
</evidence>
<evidence type="ECO:0000256" key="5">
    <source>
        <dbReference type="ARBA" id="ARBA00022553"/>
    </source>
</evidence>
<evidence type="ECO:0000256" key="15">
    <source>
        <dbReference type="ARBA" id="ARBA00071082"/>
    </source>
</evidence>
<evidence type="ECO:0000256" key="9">
    <source>
        <dbReference type="ARBA" id="ARBA00022889"/>
    </source>
</evidence>
<feature type="domain" description="Laminin EGF-like" evidence="27">
    <location>
        <begin position="1071"/>
        <end position="1118"/>
    </location>
</feature>
<keyword evidence="7" id="KW-0677">Repeat</keyword>
<feature type="coiled-coil region" evidence="25">
    <location>
        <begin position="1700"/>
        <end position="1755"/>
    </location>
</feature>
<evidence type="ECO:0000259" key="28">
    <source>
        <dbReference type="PROSITE" id="PS51116"/>
    </source>
</evidence>
<dbReference type="Pfam" id="PF24973">
    <property type="entry name" value="EGF_LMN_ATRN"/>
    <property type="match status" value="3"/>
</dbReference>
<dbReference type="Pfam" id="PF21199">
    <property type="entry name" value="LAMININ_IV_B"/>
    <property type="match status" value="1"/>
</dbReference>
<dbReference type="InterPro" id="IPR056558">
    <property type="entry name" value="LAMB1-4_helical"/>
</dbReference>
<evidence type="ECO:0000256" key="10">
    <source>
        <dbReference type="ARBA" id="ARBA00023054"/>
    </source>
</evidence>
<feature type="signal peptide" evidence="26">
    <location>
        <begin position="1"/>
        <end position="16"/>
    </location>
</feature>
<feature type="disulfide bond" evidence="24">
    <location>
        <begin position="762"/>
        <end position="774"/>
    </location>
</feature>
<dbReference type="GO" id="GO:0034446">
    <property type="term" value="P:substrate adhesion-dependent cell spreading"/>
    <property type="evidence" value="ECO:0007669"/>
    <property type="project" value="TreeGrafter"/>
</dbReference>
<dbReference type="FunFam" id="2.10.25.10:FF:000280">
    <property type="entry name" value="Laminin subunit beta 4"/>
    <property type="match status" value="1"/>
</dbReference>
<keyword evidence="4" id="KW-0272">Extracellular matrix</keyword>
<proteinExistence type="predicted"/>
<organism evidence="30 31">
    <name type="scientific">Platysternon megacephalum</name>
    <name type="common">big-headed turtle</name>
    <dbReference type="NCBI Taxonomy" id="55544"/>
    <lineage>
        <taxon>Eukaryota</taxon>
        <taxon>Metazoa</taxon>
        <taxon>Chordata</taxon>
        <taxon>Craniata</taxon>
        <taxon>Vertebrata</taxon>
        <taxon>Euteleostomi</taxon>
        <taxon>Archelosauria</taxon>
        <taxon>Testudinata</taxon>
        <taxon>Testudines</taxon>
        <taxon>Cryptodira</taxon>
        <taxon>Durocryptodira</taxon>
        <taxon>Testudinoidea</taxon>
        <taxon>Platysternidae</taxon>
        <taxon>Platysternon</taxon>
    </lineage>
</organism>
<evidence type="ECO:0000256" key="16">
    <source>
        <dbReference type="ARBA" id="ARBA00075305"/>
    </source>
</evidence>
<dbReference type="CDD" id="cd22299">
    <property type="entry name" value="cc_LAMB2_C"/>
    <property type="match status" value="1"/>
</dbReference>
<evidence type="ECO:0000256" key="2">
    <source>
        <dbReference type="ARBA" id="ARBA00004302"/>
    </source>
</evidence>
<feature type="disulfide bond" evidence="24">
    <location>
        <begin position="1140"/>
        <end position="1149"/>
    </location>
</feature>
<evidence type="ECO:0000256" key="7">
    <source>
        <dbReference type="ARBA" id="ARBA00022737"/>
    </source>
</evidence>
<dbReference type="FunFam" id="2.10.25.10:FF:000145">
    <property type="entry name" value="Laminin subunit beta 1"/>
    <property type="match status" value="1"/>
</dbReference>
<dbReference type="SUPFAM" id="SSF57196">
    <property type="entry name" value="EGF/Laminin"/>
    <property type="match status" value="12"/>
</dbReference>
<feature type="disulfide bond" evidence="24">
    <location>
        <begin position="875"/>
        <end position="884"/>
    </location>
</feature>
<dbReference type="CDD" id="cd00055">
    <property type="entry name" value="EGF_Lam"/>
    <property type="match status" value="12"/>
</dbReference>
<evidence type="ECO:0000256" key="18">
    <source>
        <dbReference type="ARBA" id="ARBA00079179"/>
    </source>
</evidence>